<dbReference type="SMART" id="SM00530">
    <property type="entry name" value="HTH_XRE"/>
    <property type="match status" value="1"/>
</dbReference>
<dbReference type="Proteomes" id="UP000233564">
    <property type="component" value="Unassembled WGS sequence"/>
</dbReference>
<dbReference type="InterPro" id="IPR001387">
    <property type="entry name" value="Cro/C1-type_HTH"/>
</dbReference>
<dbReference type="Pfam" id="PF01381">
    <property type="entry name" value="HTH_3"/>
    <property type="match status" value="1"/>
</dbReference>
<name>A0A2N1E3H2_PSEFL</name>
<feature type="compositionally biased region" description="Polar residues" evidence="1">
    <location>
        <begin position="116"/>
        <end position="126"/>
    </location>
</feature>
<dbReference type="AlphaFoldDB" id="A0A2N1E3H2"/>
<dbReference type="EMBL" id="NVXX01000023">
    <property type="protein sequence ID" value="PKH19045.1"/>
    <property type="molecule type" value="Genomic_DNA"/>
</dbReference>
<evidence type="ECO:0000313" key="3">
    <source>
        <dbReference type="EMBL" id="PKH19045.1"/>
    </source>
</evidence>
<gene>
    <name evidence="3" type="ORF">CIB54_16930</name>
</gene>
<accession>A0A2N1E3H2</accession>
<proteinExistence type="predicted"/>
<feature type="region of interest" description="Disordered" evidence="1">
    <location>
        <begin position="102"/>
        <end position="126"/>
    </location>
</feature>
<organism evidence="3 4">
    <name type="scientific">Pseudomonas fluorescens</name>
    <dbReference type="NCBI Taxonomy" id="294"/>
    <lineage>
        <taxon>Bacteria</taxon>
        <taxon>Pseudomonadati</taxon>
        <taxon>Pseudomonadota</taxon>
        <taxon>Gammaproteobacteria</taxon>
        <taxon>Pseudomonadales</taxon>
        <taxon>Pseudomonadaceae</taxon>
        <taxon>Pseudomonas</taxon>
    </lineage>
</organism>
<dbReference type="SUPFAM" id="SSF47413">
    <property type="entry name" value="lambda repressor-like DNA-binding domains"/>
    <property type="match status" value="1"/>
</dbReference>
<feature type="domain" description="HTH cro/C1-type" evidence="2">
    <location>
        <begin position="11"/>
        <end position="63"/>
    </location>
</feature>
<dbReference type="InterPro" id="IPR010982">
    <property type="entry name" value="Lambda_DNA-bd_dom_sf"/>
</dbReference>
<comment type="caution">
    <text evidence="3">The sequence shown here is derived from an EMBL/GenBank/DDBJ whole genome shotgun (WGS) entry which is preliminary data.</text>
</comment>
<dbReference type="RefSeq" id="WP_101220372.1">
    <property type="nucleotide sequence ID" value="NZ_KZ478001.1"/>
</dbReference>
<dbReference type="PROSITE" id="PS50943">
    <property type="entry name" value="HTH_CROC1"/>
    <property type="match status" value="1"/>
</dbReference>
<dbReference type="GO" id="GO:0003677">
    <property type="term" value="F:DNA binding"/>
    <property type="evidence" value="ECO:0007669"/>
    <property type="project" value="InterPro"/>
</dbReference>
<evidence type="ECO:0000256" key="1">
    <source>
        <dbReference type="SAM" id="MobiDB-lite"/>
    </source>
</evidence>
<evidence type="ECO:0000313" key="4">
    <source>
        <dbReference type="Proteomes" id="UP000233564"/>
    </source>
</evidence>
<dbReference type="Gene3D" id="1.10.260.40">
    <property type="entry name" value="lambda repressor-like DNA-binding domains"/>
    <property type="match status" value="1"/>
</dbReference>
<dbReference type="CDD" id="cd00093">
    <property type="entry name" value="HTH_XRE"/>
    <property type="match status" value="1"/>
</dbReference>
<reference evidence="3 4" key="1">
    <citation type="submission" date="2017-08" db="EMBL/GenBank/DDBJ databases">
        <authorList>
            <person name="de Groot N.N."/>
        </authorList>
    </citation>
    <scope>NUCLEOTIDE SEQUENCE [LARGE SCALE GENOMIC DNA]</scope>
    <source>
        <strain evidence="3 4">PfR 37</strain>
    </source>
</reference>
<protein>
    <submittedName>
        <fullName evidence="3">Transcriptional regulator</fullName>
    </submittedName>
</protein>
<evidence type="ECO:0000259" key="2">
    <source>
        <dbReference type="PROSITE" id="PS50943"/>
    </source>
</evidence>
<sequence length="134" mass="14267">MTLKIAFAAVLKAMRAGKGLTQRNLAEVSSRTYVSKLERAQSSPTLEMISALSGPLSVNPLSLVAITLCAESGQSVNALLLRTQEELANLAQEGVLKNLMISTDETSPVPRPSIKPSGNRSVPNSQQVELCFAD</sequence>